<dbReference type="AlphaFoldDB" id="A0A7R6PF17"/>
<dbReference type="InterPro" id="IPR002364">
    <property type="entry name" value="Quin_OxRdtase/zeta-crystal_CS"/>
</dbReference>
<dbReference type="Gene3D" id="3.90.180.10">
    <property type="entry name" value="Medium-chain alcohol dehydrogenases, catalytic domain"/>
    <property type="match status" value="1"/>
</dbReference>
<evidence type="ECO:0000313" key="3">
    <source>
        <dbReference type="EMBL" id="BBB27921.1"/>
    </source>
</evidence>
<dbReference type="EMBL" id="AP014545">
    <property type="protein sequence ID" value="BBB27921.1"/>
    <property type="molecule type" value="Genomic_DNA"/>
</dbReference>
<dbReference type="KEGG" id="ajp:AMJAP_3336"/>
<keyword evidence="1 3" id="KW-0560">Oxidoreductase</keyword>
<dbReference type="InterPro" id="IPR011032">
    <property type="entry name" value="GroES-like_sf"/>
</dbReference>
<organism evidence="3 4">
    <name type="scientific">Amphritea japonica ATCC BAA-1530</name>
    <dbReference type="NCBI Taxonomy" id="1278309"/>
    <lineage>
        <taxon>Bacteria</taxon>
        <taxon>Pseudomonadati</taxon>
        <taxon>Pseudomonadota</taxon>
        <taxon>Gammaproteobacteria</taxon>
        <taxon>Oceanospirillales</taxon>
        <taxon>Oceanospirillaceae</taxon>
        <taxon>Amphritea</taxon>
    </lineage>
</organism>
<dbReference type="InterPro" id="IPR036291">
    <property type="entry name" value="NAD(P)-bd_dom_sf"/>
</dbReference>
<dbReference type="Pfam" id="PF13602">
    <property type="entry name" value="ADH_zinc_N_2"/>
    <property type="match status" value="1"/>
</dbReference>
<gene>
    <name evidence="3" type="ORF">AMJAP_3336</name>
</gene>
<name>A0A7R6PF17_9GAMM</name>
<dbReference type="Pfam" id="PF08240">
    <property type="entry name" value="ADH_N"/>
    <property type="match status" value="1"/>
</dbReference>
<feature type="domain" description="Enoyl reductase (ER)" evidence="2">
    <location>
        <begin position="10"/>
        <end position="308"/>
    </location>
</feature>
<dbReference type="SUPFAM" id="SSF51735">
    <property type="entry name" value="NAD(P)-binding Rossmann-fold domains"/>
    <property type="match status" value="1"/>
</dbReference>
<dbReference type="SUPFAM" id="SSF50129">
    <property type="entry name" value="GroES-like"/>
    <property type="match status" value="1"/>
</dbReference>
<dbReference type="InterPro" id="IPR013154">
    <property type="entry name" value="ADH-like_N"/>
</dbReference>
<sequence length="314" mass="33038">MKAISIHQFGGLEELTYSTQPKPQLNSGDVLVKTTAAGVNPIDWKTCSGGGASGFIDEMPFIPGWEFSGVIADAGDTDFEVGQAVFGMIRFPQPAGCYAEYIAAPAAQISRLPDAVDLITAGGFPTTSLTAWQALFDKGALKPGQKVLILGAAGGVGHLAVQLAKWAGAHVTGTASMHNHEFLATLGCEHTIDYHSQNITDHVSNIDLIIDCIGGETAIEALPCLTADGAIVTLPSITKDQVVAAGAAQRRRVETILCEPSAKQLSEIAQLVADEQLQLHTTETFPLDKAAEAFELSQSGHVCGKLILTMDSQN</sequence>
<dbReference type="RefSeq" id="WP_019621280.1">
    <property type="nucleotide sequence ID" value="NZ_AP014545.1"/>
</dbReference>
<accession>A0A7R6PF17</accession>
<dbReference type="GO" id="GO:0008270">
    <property type="term" value="F:zinc ion binding"/>
    <property type="evidence" value="ECO:0007669"/>
    <property type="project" value="InterPro"/>
</dbReference>
<dbReference type="SMART" id="SM00829">
    <property type="entry name" value="PKS_ER"/>
    <property type="match status" value="1"/>
</dbReference>
<evidence type="ECO:0000259" key="2">
    <source>
        <dbReference type="SMART" id="SM00829"/>
    </source>
</evidence>
<dbReference type="CDD" id="cd05289">
    <property type="entry name" value="MDR_like_2"/>
    <property type="match status" value="1"/>
</dbReference>
<dbReference type="Proteomes" id="UP000595663">
    <property type="component" value="Chromosome"/>
</dbReference>
<dbReference type="PANTHER" id="PTHR11695">
    <property type="entry name" value="ALCOHOL DEHYDROGENASE RELATED"/>
    <property type="match status" value="1"/>
</dbReference>
<dbReference type="InterPro" id="IPR050700">
    <property type="entry name" value="YIM1/Zinc_Alcohol_DH_Fams"/>
</dbReference>
<protein>
    <submittedName>
        <fullName evidence="3">NADPH2:quinone reductase</fullName>
        <ecNumber evidence="3">1.6.5.5</ecNumber>
    </submittedName>
</protein>
<dbReference type="PANTHER" id="PTHR11695:SF294">
    <property type="entry name" value="RETICULON-4-INTERACTING PROTEIN 1, MITOCHONDRIAL"/>
    <property type="match status" value="1"/>
</dbReference>
<dbReference type="GO" id="GO:0003960">
    <property type="term" value="F:quinone reductase (NADPH) activity"/>
    <property type="evidence" value="ECO:0007669"/>
    <property type="project" value="UniProtKB-EC"/>
</dbReference>
<evidence type="ECO:0000313" key="4">
    <source>
        <dbReference type="Proteomes" id="UP000595663"/>
    </source>
</evidence>
<reference evidence="3 4" key="1">
    <citation type="journal article" date="2008" name="Int. J. Syst. Evol. Microbiol.">
        <title>Amphritea japonica sp. nov. and Amphritea balenae sp. nov., isolated from the sediment adjacent to sperm whale carcasses off Kagoshima, Japan.</title>
        <authorList>
            <person name="Miyazaki M."/>
            <person name="Nogi Y."/>
            <person name="Fujiwara Y."/>
            <person name="Kawato M."/>
            <person name="Nagahama T."/>
            <person name="Kubokawa K."/>
            <person name="Horikoshi K."/>
        </authorList>
    </citation>
    <scope>NUCLEOTIDE SEQUENCE [LARGE SCALE GENOMIC DNA]</scope>
    <source>
        <strain evidence="3 4">ATCC BAA-1530</strain>
    </source>
</reference>
<dbReference type="OrthoDB" id="9785812at2"/>
<dbReference type="PROSITE" id="PS01162">
    <property type="entry name" value="QOR_ZETA_CRYSTAL"/>
    <property type="match status" value="1"/>
</dbReference>
<dbReference type="Gene3D" id="3.40.50.720">
    <property type="entry name" value="NAD(P)-binding Rossmann-like Domain"/>
    <property type="match status" value="1"/>
</dbReference>
<evidence type="ECO:0000256" key="1">
    <source>
        <dbReference type="ARBA" id="ARBA00023002"/>
    </source>
</evidence>
<dbReference type="InterPro" id="IPR020843">
    <property type="entry name" value="ER"/>
</dbReference>
<dbReference type="EC" id="1.6.5.5" evidence="3"/>
<keyword evidence="4" id="KW-1185">Reference proteome</keyword>
<proteinExistence type="predicted"/>